<protein>
    <recommendedName>
        <fullName evidence="3">HMG box domain-containing protein</fullName>
    </recommendedName>
</protein>
<keyword evidence="1 2" id="KW-0238">DNA-binding</keyword>
<evidence type="ECO:0000313" key="7">
    <source>
        <dbReference type="Proteomes" id="UP000435112"/>
    </source>
</evidence>
<dbReference type="SUPFAM" id="SSF47095">
    <property type="entry name" value="HMG-box"/>
    <property type="match status" value="1"/>
</dbReference>
<feature type="domain" description="HMG box" evidence="3">
    <location>
        <begin position="4"/>
        <end position="72"/>
    </location>
</feature>
<gene>
    <name evidence="4" type="ORF">PR001_g26329</name>
    <name evidence="5" type="ORF">PR002_g25774</name>
</gene>
<evidence type="ECO:0000259" key="3">
    <source>
        <dbReference type="PROSITE" id="PS50118"/>
    </source>
</evidence>
<evidence type="ECO:0000313" key="4">
    <source>
        <dbReference type="EMBL" id="KAE8973375.1"/>
    </source>
</evidence>
<evidence type="ECO:0000256" key="2">
    <source>
        <dbReference type="PROSITE-ProRule" id="PRU00267"/>
    </source>
</evidence>
<dbReference type="EMBL" id="QXFV01003858">
    <property type="protein sequence ID" value="KAE8973375.1"/>
    <property type="molecule type" value="Genomic_DNA"/>
</dbReference>
<dbReference type="EMBL" id="QXFU01003502">
    <property type="protein sequence ID" value="KAE8974866.1"/>
    <property type="molecule type" value="Genomic_DNA"/>
</dbReference>
<organism evidence="5 7">
    <name type="scientific">Phytophthora rubi</name>
    <dbReference type="NCBI Taxonomy" id="129364"/>
    <lineage>
        <taxon>Eukaryota</taxon>
        <taxon>Sar</taxon>
        <taxon>Stramenopiles</taxon>
        <taxon>Oomycota</taxon>
        <taxon>Peronosporomycetes</taxon>
        <taxon>Peronosporales</taxon>
        <taxon>Peronosporaceae</taxon>
        <taxon>Phytophthora</taxon>
    </lineage>
</organism>
<dbReference type="Gene3D" id="1.10.30.10">
    <property type="entry name" value="High mobility group box domain"/>
    <property type="match status" value="1"/>
</dbReference>
<dbReference type="PANTHER" id="PTHR48112:SF15">
    <property type="entry name" value="HMG BOX DOMAIN-CONTAINING PROTEIN"/>
    <property type="match status" value="1"/>
</dbReference>
<evidence type="ECO:0000313" key="6">
    <source>
        <dbReference type="Proteomes" id="UP000429607"/>
    </source>
</evidence>
<keyword evidence="2" id="KW-0539">Nucleus</keyword>
<reference evidence="6 7" key="1">
    <citation type="submission" date="2018-09" db="EMBL/GenBank/DDBJ databases">
        <title>Genomic investigation of the strawberry pathogen Phytophthora fragariae indicates pathogenicity is determined by transcriptional variation in three key races.</title>
        <authorList>
            <person name="Adams T.M."/>
            <person name="Armitage A.D."/>
            <person name="Sobczyk M.K."/>
            <person name="Bates H.J."/>
            <person name="Dunwell J.M."/>
            <person name="Nellist C.F."/>
            <person name="Harrison R.J."/>
        </authorList>
    </citation>
    <scope>NUCLEOTIDE SEQUENCE [LARGE SCALE GENOMIC DNA]</scope>
    <source>
        <strain evidence="4 6">SCRP249</strain>
        <strain evidence="5 7">SCRP324</strain>
    </source>
</reference>
<dbReference type="Proteomes" id="UP000429607">
    <property type="component" value="Unassembled WGS sequence"/>
</dbReference>
<dbReference type="InterPro" id="IPR036910">
    <property type="entry name" value="HMG_box_dom_sf"/>
</dbReference>
<dbReference type="InterPro" id="IPR050342">
    <property type="entry name" value="HMGB"/>
</dbReference>
<accession>A0A6A3HVU7</accession>
<dbReference type="PANTHER" id="PTHR48112">
    <property type="entry name" value="HIGH MOBILITY GROUP PROTEIN DSP1"/>
    <property type="match status" value="1"/>
</dbReference>
<dbReference type="GO" id="GO:0005634">
    <property type="term" value="C:nucleus"/>
    <property type="evidence" value="ECO:0007669"/>
    <property type="project" value="UniProtKB-UniRule"/>
</dbReference>
<dbReference type="GO" id="GO:0003677">
    <property type="term" value="F:DNA binding"/>
    <property type="evidence" value="ECO:0007669"/>
    <property type="project" value="UniProtKB-UniRule"/>
</dbReference>
<dbReference type="PROSITE" id="PS50118">
    <property type="entry name" value="HMG_BOX_2"/>
    <property type="match status" value="1"/>
</dbReference>
<evidence type="ECO:0000313" key="5">
    <source>
        <dbReference type="EMBL" id="KAE8974866.1"/>
    </source>
</evidence>
<sequence length="131" mass="15062">MAPVKKSQRSYLLFCNERCKQVLDENPGTHIGDIRKVTSVQWKELKPEEKDVYMQPAATDKERYHQELLDNSQVDAELDKEVHDSISPIGRARQVVQSDADVDMSKMLKHAADCSVLTTMRRALSYRTQKL</sequence>
<dbReference type="Proteomes" id="UP000435112">
    <property type="component" value="Unassembled WGS sequence"/>
</dbReference>
<proteinExistence type="predicted"/>
<dbReference type="Pfam" id="PF00505">
    <property type="entry name" value="HMG_box"/>
    <property type="match status" value="1"/>
</dbReference>
<name>A0A6A3HVU7_9STRA</name>
<dbReference type="CDD" id="cd00084">
    <property type="entry name" value="HMG-box_SF"/>
    <property type="match status" value="1"/>
</dbReference>
<dbReference type="SMART" id="SM00398">
    <property type="entry name" value="HMG"/>
    <property type="match status" value="1"/>
</dbReference>
<evidence type="ECO:0000256" key="1">
    <source>
        <dbReference type="ARBA" id="ARBA00023125"/>
    </source>
</evidence>
<dbReference type="AlphaFoldDB" id="A0A6A3HVU7"/>
<comment type="caution">
    <text evidence="5">The sequence shown here is derived from an EMBL/GenBank/DDBJ whole genome shotgun (WGS) entry which is preliminary data.</text>
</comment>
<feature type="DNA-binding region" description="HMG box" evidence="2">
    <location>
        <begin position="4"/>
        <end position="72"/>
    </location>
</feature>
<dbReference type="OrthoDB" id="1919336at2759"/>
<dbReference type="InterPro" id="IPR009071">
    <property type="entry name" value="HMG_box_dom"/>
</dbReference>